<dbReference type="EMBL" id="JADBGQ010000009">
    <property type="protein sequence ID" value="KAG5377714.1"/>
    <property type="molecule type" value="Genomic_DNA"/>
</dbReference>
<reference evidence="1 2" key="1">
    <citation type="submission" date="2021-03" db="EMBL/GenBank/DDBJ databases">
        <authorList>
            <person name="King G.J."/>
            <person name="Bancroft I."/>
            <person name="Baten A."/>
            <person name="Bloomfield J."/>
            <person name="Borpatragohain P."/>
            <person name="He Z."/>
            <person name="Irish N."/>
            <person name="Irwin J."/>
            <person name="Liu K."/>
            <person name="Mauleon R.P."/>
            <person name="Moore J."/>
            <person name="Morris R."/>
            <person name="Ostergaard L."/>
            <person name="Wang B."/>
            <person name="Wells R."/>
        </authorList>
    </citation>
    <scope>NUCLEOTIDE SEQUENCE [LARGE SCALE GENOMIC DNA]</scope>
    <source>
        <strain evidence="1">R-o-18</strain>
        <tissue evidence="1">Leaf</tissue>
    </source>
</reference>
<name>A0ABQ7KWK1_BRACM</name>
<sequence>MGPWKEENFSKKIENGGNGLLRNYYISPRKRKLRKRVGESSKTILISFFRRRRNIIFPLRFCRIVKSLSLIFKIRLCASEASD</sequence>
<keyword evidence="2" id="KW-1185">Reference proteome</keyword>
<comment type="caution">
    <text evidence="1">The sequence shown here is derived from an EMBL/GenBank/DDBJ whole genome shotgun (WGS) entry which is preliminary data.</text>
</comment>
<dbReference type="Proteomes" id="UP000823674">
    <property type="component" value="Chromosome A07"/>
</dbReference>
<proteinExistence type="predicted"/>
<protein>
    <submittedName>
        <fullName evidence="1">Uncharacterized protein</fullName>
    </submittedName>
</protein>
<organism evidence="1 2">
    <name type="scientific">Brassica rapa subsp. trilocularis</name>
    <dbReference type="NCBI Taxonomy" id="1813537"/>
    <lineage>
        <taxon>Eukaryota</taxon>
        <taxon>Viridiplantae</taxon>
        <taxon>Streptophyta</taxon>
        <taxon>Embryophyta</taxon>
        <taxon>Tracheophyta</taxon>
        <taxon>Spermatophyta</taxon>
        <taxon>Magnoliopsida</taxon>
        <taxon>eudicotyledons</taxon>
        <taxon>Gunneridae</taxon>
        <taxon>Pentapetalae</taxon>
        <taxon>rosids</taxon>
        <taxon>malvids</taxon>
        <taxon>Brassicales</taxon>
        <taxon>Brassicaceae</taxon>
        <taxon>Brassiceae</taxon>
        <taxon>Brassica</taxon>
    </lineage>
</organism>
<evidence type="ECO:0000313" key="2">
    <source>
        <dbReference type="Proteomes" id="UP000823674"/>
    </source>
</evidence>
<evidence type="ECO:0000313" key="1">
    <source>
        <dbReference type="EMBL" id="KAG5377714.1"/>
    </source>
</evidence>
<gene>
    <name evidence="1" type="primary">A07g500550.1_BraROA</name>
    <name evidence="1" type="ORF">IGI04_025556</name>
</gene>
<accession>A0ABQ7KWK1</accession>